<organism evidence="4 5">
    <name type="scientific">Nakamurella multipartita (strain ATCC 700099 / DSM 44233 / CIP 104796 / JCM 9543 / NBRC 105858 / Y-104)</name>
    <name type="common">Microsphaera multipartita</name>
    <dbReference type="NCBI Taxonomy" id="479431"/>
    <lineage>
        <taxon>Bacteria</taxon>
        <taxon>Bacillati</taxon>
        <taxon>Actinomycetota</taxon>
        <taxon>Actinomycetes</taxon>
        <taxon>Nakamurellales</taxon>
        <taxon>Nakamurellaceae</taxon>
        <taxon>Nakamurella</taxon>
    </lineage>
</organism>
<protein>
    <submittedName>
        <fullName evidence="4">Thioesterase superfamily protein</fullName>
    </submittedName>
</protein>
<dbReference type="RefSeq" id="WP_015748248.1">
    <property type="nucleotide sequence ID" value="NC_013235.1"/>
</dbReference>
<evidence type="ECO:0000313" key="4">
    <source>
        <dbReference type="EMBL" id="ACV79375.1"/>
    </source>
</evidence>
<accession>C8XAX2</accession>
<dbReference type="PANTHER" id="PTHR43240">
    <property type="entry name" value="1,4-DIHYDROXY-2-NAPHTHOYL-COA THIOESTERASE 1"/>
    <property type="match status" value="1"/>
</dbReference>
<dbReference type="GO" id="GO:0061522">
    <property type="term" value="F:1,4-dihydroxy-2-naphthoyl-CoA thioesterase activity"/>
    <property type="evidence" value="ECO:0007669"/>
    <property type="project" value="TreeGrafter"/>
</dbReference>
<name>C8XAX2_NAKMY</name>
<evidence type="ECO:0000256" key="1">
    <source>
        <dbReference type="ARBA" id="ARBA00008324"/>
    </source>
</evidence>
<dbReference type="STRING" id="479431.Namu_3038"/>
<dbReference type="EMBL" id="CP001737">
    <property type="protein sequence ID" value="ACV79375.1"/>
    <property type="molecule type" value="Genomic_DNA"/>
</dbReference>
<dbReference type="Gene3D" id="3.10.129.10">
    <property type="entry name" value="Hotdog Thioesterase"/>
    <property type="match status" value="1"/>
</dbReference>
<evidence type="ECO:0000256" key="2">
    <source>
        <dbReference type="ARBA" id="ARBA00022801"/>
    </source>
</evidence>
<proteinExistence type="inferred from homology"/>
<dbReference type="InterPro" id="IPR003736">
    <property type="entry name" value="PAAI_dom"/>
</dbReference>
<evidence type="ECO:0000313" key="5">
    <source>
        <dbReference type="Proteomes" id="UP000002218"/>
    </source>
</evidence>
<reference evidence="4 5" key="2">
    <citation type="journal article" date="2010" name="Stand. Genomic Sci.">
        <title>Complete genome sequence of Nakamurella multipartita type strain (Y-104).</title>
        <authorList>
            <person name="Tice H."/>
            <person name="Mayilraj S."/>
            <person name="Sims D."/>
            <person name="Lapidus A."/>
            <person name="Nolan M."/>
            <person name="Lucas S."/>
            <person name="Glavina Del Rio T."/>
            <person name="Copeland A."/>
            <person name="Cheng J.F."/>
            <person name="Meincke L."/>
            <person name="Bruce D."/>
            <person name="Goodwin L."/>
            <person name="Pitluck S."/>
            <person name="Ivanova N."/>
            <person name="Mavromatis K."/>
            <person name="Ovchinnikova G."/>
            <person name="Pati A."/>
            <person name="Chen A."/>
            <person name="Palaniappan K."/>
            <person name="Land M."/>
            <person name="Hauser L."/>
            <person name="Chang Y.J."/>
            <person name="Jeffries C.D."/>
            <person name="Detter J.C."/>
            <person name="Brettin T."/>
            <person name="Rohde M."/>
            <person name="Goker M."/>
            <person name="Bristow J."/>
            <person name="Eisen J.A."/>
            <person name="Markowitz V."/>
            <person name="Hugenholtz P."/>
            <person name="Kyrpides N.C."/>
            <person name="Klenk H.P."/>
            <person name="Chen F."/>
        </authorList>
    </citation>
    <scope>NUCLEOTIDE SEQUENCE [LARGE SCALE GENOMIC DNA]</scope>
    <source>
        <strain evidence="5">ATCC 700099 / DSM 44233 / CIP 104796 / JCM 9543 / NBRC 105858 / Y-104</strain>
    </source>
</reference>
<dbReference type="Pfam" id="PF03061">
    <property type="entry name" value="4HBT"/>
    <property type="match status" value="1"/>
</dbReference>
<dbReference type="InParanoid" id="C8XAX2"/>
<dbReference type="Proteomes" id="UP000002218">
    <property type="component" value="Chromosome"/>
</dbReference>
<dbReference type="KEGG" id="nml:Namu_3038"/>
<dbReference type="eggNOG" id="COG2050">
    <property type="taxonomic scope" value="Bacteria"/>
</dbReference>
<dbReference type="HOGENOM" id="CLU_089876_13_2_11"/>
<dbReference type="AlphaFoldDB" id="C8XAX2"/>
<keyword evidence="2" id="KW-0378">Hydrolase</keyword>
<comment type="similarity">
    <text evidence="1">Belongs to the thioesterase PaaI family.</text>
</comment>
<keyword evidence="5" id="KW-1185">Reference proteome</keyword>
<gene>
    <name evidence="4" type="ordered locus">Namu_3038</name>
</gene>
<feature type="domain" description="Thioesterase" evidence="3">
    <location>
        <begin position="65"/>
        <end position="141"/>
    </location>
</feature>
<evidence type="ECO:0000259" key="3">
    <source>
        <dbReference type="Pfam" id="PF03061"/>
    </source>
</evidence>
<dbReference type="InterPro" id="IPR006683">
    <property type="entry name" value="Thioestr_dom"/>
</dbReference>
<dbReference type="InterPro" id="IPR029069">
    <property type="entry name" value="HotDog_dom_sf"/>
</dbReference>
<sequence length="154" mass="16299">MTDFPGPAGTQALAALGPSADPDHVLSILREMRGELAERLGIEITEFTRDRVVATMPVAGNRQPFGLLHGGASAALAETMGSFHGSLVGGGRAPLGIDLNCTHHRSATDGLVTAVSTPIHVGRTICTFDIVISDEQQRRICSARLTVMLRDLSR</sequence>
<dbReference type="NCBIfam" id="TIGR00369">
    <property type="entry name" value="unchar_dom_1"/>
    <property type="match status" value="1"/>
</dbReference>
<dbReference type="SUPFAM" id="SSF54637">
    <property type="entry name" value="Thioesterase/thiol ester dehydrase-isomerase"/>
    <property type="match status" value="1"/>
</dbReference>
<dbReference type="FunCoup" id="C8XAX2">
    <property type="interactions" value="1"/>
</dbReference>
<dbReference type="GO" id="GO:0005829">
    <property type="term" value="C:cytosol"/>
    <property type="evidence" value="ECO:0007669"/>
    <property type="project" value="TreeGrafter"/>
</dbReference>
<dbReference type="PANTHER" id="PTHR43240:SF5">
    <property type="entry name" value="1,4-DIHYDROXY-2-NAPHTHOYL-COA THIOESTERASE 1"/>
    <property type="match status" value="1"/>
</dbReference>
<dbReference type="CDD" id="cd03443">
    <property type="entry name" value="PaaI_thioesterase"/>
    <property type="match status" value="1"/>
</dbReference>
<reference evidence="5" key="1">
    <citation type="submission" date="2009-09" db="EMBL/GenBank/DDBJ databases">
        <title>The complete genome of Nakamurella multipartita DSM 44233.</title>
        <authorList>
            <consortium name="US DOE Joint Genome Institute (JGI-PGF)"/>
            <person name="Lucas S."/>
            <person name="Copeland A."/>
            <person name="Lapidus A."/>
            <person name="Glavina del Rio T."/>
            <person name="Dalin E."/>
            <person name="Tice H."/>
            <person name="Bruce D."/>
            <person name="Goodwin L."/>
            <person name="Pitluck S."/>
            <person name="Kyrpides N."/>
            <person name="Mavromatis K."/>
            <person name="Ivanova N."/>
            <person name="Ovchinnikova G."/>
            <person name="Sims D."/>
            <person name="Meincke L."/>
            <person name="Brettin T."/>
            <person name="Detter J.C."/>
            <person name="Han C."/>
            <person name="Larimer F."/>
            <person name="Land M."/>
            <person name="Hauser L."/>
            <person name="Markowitz V."/>
            <person name="Cheng J.-F."/>
            <person name="Hugenholtz P."/>
            <person name="Woyke T."/>
            <person name="Wu D."/>
            <person name="Klenk H.-P."/>
            <person name="Eisen J.A."/>
        </authorList>
    </citation>
    <scope>NUCLEOTIDE SEQUENCE [LARGE SCALE GENOMIC DNA]</scope>
    <source>
        <strain evidence="5">ATCC 700099 / DSM 44233 / CIP 104796 / JCM 9543 / NBRC 105858 / Y-104</strain>
    </source>
</reference>